<dbReference type="AlphaFoldDB" id="A0A1E4TEL9"/>
<evidence type="ECO:0000313" key="2">
    <source>
        <dbReference type="Proteomes" id="UP000095023"/>
    </source>
</evidence>
<name>A0A1E4TEL9_9ASCO</name>
<protein>
    <submittedName>
        <fullName evidence="1">Uncharacterized protein</fullName>
    </submittedName>
</protein>
<dbReference type="EMBL" id="KV453842">
    <property type="protein sequence ID" value="ODV90147.1"/>
    <property type="molecule type" value="Genomic_DNA"/>
</dbReference>
<keyword evidence="2" id="KW-1185">Reference proteome</keyword>
<evidence type="ECO:0000313" key="1">
    <source>
        <dbReference type="EMBL" id="ODV90147.1"/>
    </source>
</evidence>
<sequence length="258" mass="29695">MSRTALGVSKAIPRSQNRLVLNRADVKEKLKRSELKEISCLRVDAVSRPKSMADLNTCRNRFAKDDIALVAFARSYDTSFREYVNEHYLAPEVVIAHYNETWNRNLLRALFGLTKSSLSTLNRGSAASMISVNNDLLTSINVQKKNSLEFLADYCLQRRQLYRALVLMDTKSLFSEKEMRIIEVFLRFGISWQPVLYSDHIFRSHQESTALLDRFQDVLDQKLANTVGYYGEIITVSPSSQPTVNNVQYAIQRAWRQM</sequence>
<accession>A0A1E4TEL9</accession>
<reference evidence="2" key="1">
    <citation type="submission" date="2016-02" db="EMBL/GenBank/DDBJ databases">
        <title>Comparative genomics of biotechnologically important yeasts.</title>
        <authorList>
            <consortium name="DOE Joint Genome Institute"/>
            <person name="Riley R."/>
            <person name="Haridas S."/>
            <person name="Wolfe K.H."/>
            <person name="Lopes M.R."/>
            <person name="Hittinger C.T."/>
            <person name="Goker M."/>
            <person name="Salamov A."/>
            <person name="Wisecaver J."/>
            <person name="Long T.M."/>
            <person name="Aerts A.L."/>
            <person name="Barry K."/>
            <person name="Choi C."/>
            <person name="Clum A."/>
            <person name="Coughlan A.Y."/>
            <person name="Deshpande S."/>
            <person name="Douglass A.P."/>
            <person name="Hanson S.J."/>
            <person name="Klenk H.-P."/>
            <person name="Labutti K."/>
            <person name="Lapidus A."/>
            <person name="Lindquist E."/>
            <person name="Lipzen A."/>
            <person name="Meier-Kolthoff J.P."/>
            <person name="Ohm R.A."/>
            <person name="Otillar R.P."/>
            <person name="Pangilinan J."/>
            <person name="Peng Y."/>
            <person name="Rokas A."/>
            <person name="Rosa C.A."/>
            <person name="Scheuner C."/>
            <person name="Sibirny A.A."/>
            <person name="Slot J.C."/>
            <person name="Stielow J.B."/>
            <person name="Sun H."/>
            <person name="Kurtzman C.P."/>
            <person name="Blackwell M."/>
            <person name="Jeffries T.W."/>
            <person name="Grigoriev I.V."/>
        </authorList>
    </citation>
    <scope>NUCLEOTIDE SEQUENCE [LARGE SCALE GENOMIC DNA]</scope>
    <source>
        <strain evidence="2">NRRL Y-17796</strain>
    </source>
</reference>
<proteinExistence type="predicted"/>
<organism evidence="1 2">
    <name type="scientific">Tortispora caseinolytica NRRL Y-17796</name>
    <dbReference type="NCBI Taxonomy" id="767744"/>
    <lineage>
        <taxon>Eukaryota</taxon>
        <taxon>Fungi</taxon>
        <taxon>Dikarya</taxon>
        <taxon>Ascomycota</taxon>
        <taxon>Saccharomycotina</taxon>
        <taxon>Trigonopsidomycetes</taxon>
        <taxon>Trigonopsidales</taxon>
        <taxon>Trigonopsidaceae</taxon>
        <taxon>Tortispora</taxon>
    </lineage>
</organism>
<dbReference type="Proteomes" id="UP000095023">
    <property type="component" value="Unassembled WGS sequence"/>
</dbReference>
<gene>
    <name evidence="1" type="ORF">CANCADRAFT_101699</name>
</gene>